<sequence>MKKKLIKKIEKMSKEEKKLFEDDAYILSRKYKYRKLMSASTKESAEIEGRDVHGYMQRMFPNDYDWLMDNEVLDLACHLALKDYQPEIYSLVKNYDFPNMERSLVIIPYNYSFGHYPEFEFNRIIIYSDEPLKKDLTWISNYEWETEDGYETTVSYAPCNLLNMGSPLHDLPVAVVKDAIGKSKLFFKAKTTSEALTKERDEVLKERFFKMRQKEKMKNDKIDELEIESRVARKKYTDLKFKMLSRDTSTDDESFRRWEKRYDQRNSLENVDIKNVLKNLAYVIITVFLLILAIYIFTVIFMPPPTSTPSEFPNGAGILISNIFKRGI</sequence>
<evidence type="ECO:0000256" key="1">
    <source>
        <dbReference type="SAM" id="Phobius"/>
    </source>
</evidence>
<gene>
    <name evidence="2" type="ORF">LCGC14_0957800</name>
</gene>
<organism evidence="2">
    <name type="scientific">marine sediment metagenome</name>
    <dbReference type="NCBI Taxonomy" id="412755"/>
    <lineage>
        <taxon>unclassified sequences</taxon>
        <taxon>metagenomes</taxon>
        <taxon>ecological metagenomes</taxon>
    </lineage>
</organism>
<dbReference type="AlphaFoldDB" id="A0A0F9P1G5"/>
<accession>A0A0F9P1G5</accession>
<keyword evidence="1" id="KW-0812">Transmembrane</keyword>
<keyword evidence="1" id="KW-1133">Transmembrane helix</keyword>
<protein>
    <submittedName>
        <fullName evidence="2">Uncharacterized protein</fullName>
    </submittedName>
</protein>
<evidence type="ECO:0000313" key="2">
    <source>
        <dbReference type="EMBL" id="KKN18237.1"/>
    </source>
</evidence>
<dbReference type="EMBL" id="LAZR01003446">
    <property type="protein sequence ID" value="KKN18237.1"/>
    <property type="molecule type" value="Genomic_DNA"/>
</dbReference>
<reference evidence="2" key="1">
    <citation type="journal article" date="2015" name="Nature">
        <title>Complex archaea that bridge the gap between prokaryotes and eukaryotes.</title>
        <authorList>
            <person name="Spang A."/>
            <person name="Saw J.H."/>
            <person name="Jorgensen S.L."/>
            <person name="Zaremba-Niedzwiedzka K."/>
            <person name="Martijn J."/>
            <person name="Lind A.E."/>
            <person name="van Eijk R."/>
            <person name="Schleper C."/>
            <person name="Guy L."/>
            <person name="Ettema T.J."/>
        </authorList>
    </citation>
    <scope>NUCLEOTIDE SEQUENCE</scope>
</reference>
<feature type="transmembrane region" description="Helical" evidence="1">
    <location>
        <begin position="280"/>
        <end position="302"/>
    </location>
</feature>
<name>A0A0F9P1G5_9ZZZZ</name>
<comment type="caution">
    <text evidence="2">The sequence shown here is derived from an EMBL/GenBank/DDBJ whole genome shotgun (WGS) entry which is preliminary data.</text>
</comment>
<keyword evidence="1" id="KW-0472">Membrane</keyword>
<proteinExistence type="predicted"/>